<evidence type="ECO:0000313" key="4">
    <source>
        <dbReference type="Proteomes" id="UP000261600"/>
    </source>
</evidence>
<keyword evidence="2" id="KW-0677">Repeat</keyword>
<dbReference type="Ensembl" id="ENSMALT00000030644.1">
    <property type="protein sequence ID" value="ENSMALP00000030111.1"/>
    <property type="gene ID" value="ENSMALG00000020830.1"/>
</dbReference>
<dbReference type="InterPro" id="IPR001611">
    <property type="entry name" value="Leu-rich_rpt"/>
</dbReference>
<evidence type="ECO:0000256" key="2">
    <source>
        <dbReference type="ARBA" id="ARBA00022737"/>
    </source>
</evidence>
<dbReference type="Gene3D" id="3.80.10.10">
    <property type="entry name" value="Ribonuclease Inhibitor"/>
    <property type="match status" value="3"/>
</dbReference>
<dbReference type="Proteomes" id="UP000261600">
    <property type="component" value="Unplaced"/>
</dbReference>
<organism evidence="3 4">
    <name type="scientific">Monopterus albus</name>
    <name type="common">Swamp eel</name>
    <dbReference type="NCBI Taxonomy" id="43700"/>
    <lineage>
        <taxon>Eukaryota</taxon>
        <taxon>Metazoa</taxon>
        <taxon>Chordata</taxon>
        <taxon>Craniata</taxon>
        <taxon>Vertebrata</taxon>
        <taxon>Euteleostomi</taxon>
        <taxon>Actinopterygii</taxon>
        <taxon>Neopterygii</taxon>
        <taxon>Teleostei</taxon>
        <taxon>Neoteleostei</taxon>
        <taxon>Acanthomorphata</taxon>
        <taxon>Anabantaria</taxon>
        <taxon>Synbranchiformes</taxon>
        <taxon>Synbranchidae</taxon>
        <taxon>Monopterus</taxon>
    </lineage>
</organism>
<dbReference type="AlphaFoldDB" id="A0A3Q3KJX8"/>
<dbReference type="KEGG" id="malb:109962273"/>
<dbReference type="SUPFAM" id="SSF52058">
    <property type="entry name" value="L domain-like"/>
    <property type="match status" value="2"/>
</dbReference>
<dbReference type="PANTHER" id="PTHR24366">
    <property type="entry name" value="IG(IMMUNOGLOBULIN) AND LRR(LEUCINE RICH REPEAT) DOMAINS"/>
    <property type="match status" value="1"/>
</dbReference>
<name>A0A3Q3KJX8_MONAL</name>
<dbReference type="OrthoDB" id="6160824at2759"/>
<dbReference type="GeneID" id="109962273"/>
<evidence type="ECO:0000256" key="1">
    <source>
        <dbReference type="ARBA" id="ARBA00022614"/>
    </source>
</evidence>
<dbReference type="InterPro" id="IPR032675">
    <property type="entry name" value="LRR_dom_sf"/>
</dbReference>
<dbReference type="Pfam" id="PF13855">
    <property type="entry name" value="LRR_8"/>
    <property type="match status" value="4"/>
</dbReference>
<sequence>MKEDLRCVRMWTLGLQVVTICVFLQVSGCFPSCLIAGSVANCAFRKLHWVPALPANITHLYLELNHISEINSTSLSGLEQLQELDLGAQRVPLVIRNNAFSRQSHLRRLVLGMNVGLRLEPQAFMGLSSLQKLDLDYCFLHNSILKENYLEPLSSLETLNLFGNQIKTVQSSMVFANMIHLKELNLKLNKIDKICEPDLSGFQGKHFQLLNLESVSLKTMNTQGFNWQKCGNPFRGLSFQTLDLSHNGFGAATSKQFFRAIEGTKISHLKLSGSMGKGFSFNNLPDPDHSTFEGLKNSSVQILDLSKNRIFALQQGVFSPLKEVVVIDISRNKVNQIHRNAFEGLQGHLKLLNLSHNLLGEIHSYTFAFLTNLRVLDLSYNHIGVLGYHSFSGLPYLRTLNLTGNSLRDLGFPASLPRLQFLLLNDNKLTPSSVISIIDFARNILHLNIQDNRLTDLGDVGNFLTQLKGIQSLFYGGNTIRECMFSRQVSAVDLKNFHILDLHSSSLQSVWSQGRCFSLFDNLGHVLSLNLSFNNLRFLPQGIFKGLSSVLELDLSSNALTYLQPDILPKSLKILNLSNNFIASPDPAAFRLLTALDLQMNRFHCNTDLKPFLTWLNETHVTFLSPVHELRCEFPSGHYNVPLLDYSAQVEQK</sequence>
<reference evidence="3" key="2">
    <citation type="submission" date="2025-09" db="UniProtKB">
        <authorList>
            <consortium name="Ensembl"/>
        </authorList>
    </citation>
    <scope>IDENTIFICATION</scope>
</reference>
<protein>
    <recommendedName>
        <fullName evidence="5">LRRCT domain-containing protein</fullName>
    </recommendedName>
</protein>
<dbReference type="FunFam" id="3.80.10.10:FF:000306">
    <property type="entry name" value="Toll-like receptor 5"/>
    <property type="match status" value="1"/>
</dbReference>
<accession>A0A3Q3KJX8</accession>
<keyword evidence="4" id="KW-1185">Reference proteome</keyword>
<evidence type="ECO:0008006" key="5">
    <source>
        <dbReference type="Google" id="ProtNLM"/>
    </source>
</evidence>
<evidence type="ECO:0000313" key="3">
    <source>
        <dbReference type="Ensembl" id="ENSMALP00000030111.1"/>
    </source>
</evidence>
<dbReference type="PROSITE" id="PS51450">
    <property type="entry name" value="LRR"/>
    <property type="match status" value="3"/>
</dbReference>
<keyword evidence="1" id="KW-0433">Leucine-rich repeat</keyword>
<dbReference type="Pfam" id="PF00560">
    <property type="entry name" value="LRR_1"/>
    <property type="match status" value="1"/>
</dbReference>
<reference evidence="3" key="1">
    <citation type="submission" date="2025-08" db="UniProtKB">
        <authorList>
            <consortium name="Ensembl"/>
        </authorList>
    </citation>
    <scope>IDENTIFICATION</scope>
</reference>
<dbReference type="STRING" id="43700.ENSMALP00000030111"/>
<proteinExistence type="predicted"/>
<dbReference type="InterPro" id="IPR003591">
    <property type="entry name" value="Leu-rich_rpt_typical-subtyp"/>
</dbReference>
<dbReference type="SMART" id="SM00368">
    <property type="entry name" value="LRR_RI"/>
    <property type="match status" value="5"/>
</dbReference>
<dbReference type="RefSeq" id="XP_020459503.1">
    <property type="nucleotide sequence ID" value="XM_020603847.1"/>
</dbReference>
<dbReference type="SMART" id="SM00369">
    <property type="entry name" value="LRR_TYP"/>
    <property type="match status" value="12"/>
</dbReference>